<reference evidence="8 9" key="1">
    <citation type="journal article" date="2007" name="J. Gen. Virol.">
        <title>Comparison of ovine herpesvirus 2 genomes isolated from domestic sheep (Ovis aries) and a clinically affected cow (Bos bovis).</title>
        <authorList>
            <person name="Taus N.S."/>
            <person name="Herndon D.R."/>
            <person name="Traul D.L."/>
            <person name="Stewart J.P."/>
            <person name="Ackermann M."/>
            <person name="Li H."/>
            <person name="Knowles D.P."/>
            <person name="Lewis G.S."/>
            <person name="Brayton K.A."/>
        </authorList>
    </citation>
    <scope>NUCLEOTIDE SEQUENCE [LARGE SCALE GENOMIC DNA]</scope>
</reference>
<dbReference type="GO" id="GO:0005524">
    <property type="term" value="F:ATP binding"/>
    <property type="evidence" value="ECO:0007669"/>
    <property type="project" value="UniProtKB-KW"/>
</dbReference>
<keyword evidence="5 8" id="KW-0347">Helicase</keyword>
<dbReference type="Pfam" id="PF02689">
    <property type="entry name" value="Herpes_Helicase"/>
    <property type="match status" value="1"/>
</dbReference>
<name>A1BM32_9GAMA</name>
<evidence type="ECO:0000256" key="1">
    <source>
        <dbReference type="ARBA" id="ARBA00022562"/>
    </source>
</evidence>
<dbReference type="InterPro" id="IPR027417">
    <property type="entry name" value="P-loop_NTPase"/>
</dbReference>
<gene>
    <name evidence="8" type="ORF">OvHV-2gp41</name>
</gene>
<organism evidence="8 9">
    <name type="scientific">Ovine gammaherpesvirus 2</name>
    <dbReference type="NCBI Taxonomy" id="10398"/>
    <lineage>
        <taxon>Viruses</taxon>
        <taxon>Duplodnaviria</taxon>
        <taxon>Heunggongvirae</taxon>
        <taxon>Peploviricota</taxon>
        <taxon>Herviviricetes</taxon>
        <taxon>Herpesvirales</taxon>
        <taxon>Orthoherpesviridae</taxon>
        <taxon>Gammaherpesvirinae</taxon>
        <taxon>Macavirus</taxon>
        <taxon>Macavirus ovinegamma2</taxon>
    </lineage>
</organism>
<evidence type="ECO:0000256" key="4">
    <source>
        <dbReference type="ARBA" id="ARBA00022801"/>
    </source>
</evidence>
<protein>
    <submittedName>
        <fullName evidence="8">Helicase-like protein</fullName>
    </submittedName>
</protein>
<keyword evidence="2" id="KW-0235">DNA replication</keyword>
<dbReference type="SUPFAM" id="SSF52540">
    <property type="entry name" value="P-loop containing nucleoside triphosphate hydrolases"/>
    <property type="match status" value="2"/>
</dbReference>
<proteinExistence type="inferred from homology"/>
<keyword evidence="3" id="KW-0547">Nucleotide-binding</keyword>
<dbReference type="Proteomes" id="UP000152762">
    <property type="component" value="Segment"/>
</dbReference>
<dbReference type="GO" id="GO:0006260">
    <property type="term" value="P:DNA replication"/>
    <property type="evidence" value="ECO:0007669"/>
    <property type="project" value="UniProtKB-KW"/>
</dbReference>
<sequence length="830" mass="93098">MLVKTCLKKVPELRTEENRVWPFTYAYFPCRISKRVTDWLVGWTAMEHIPKSFILNMTSEAKVRSIVQKIRTLSERTTSSPPDISWFDTEFDPDELGPLLPFSAYCITGTAGAGKSTSIAAIYQNLNCLITGATVVAAQNLSKTLHTFCPTIYTAFGFKSRHINLLNRKPQIPSQLEPDITTLQYYEISKYWAVIKDIMSEFTKKKKYGLYGSMSERAFSTLSCLSGPQMWTTNIIVIDEAGTLSSHVLMAIVFLWWFFNGWLNTKQYVQGKMPCVVCVGSPTQTDAYQSLFDHGTQRQRVRECDNILSLLIGNNAVSTYVNISENWALFINNKRCTDPEFGHMLKVLEYGLEVSEDVMEYINRLVVPKSKIMDPMQYIGWTRLFLSHAEVKQYLSALHCALSAQQGDSACTLFTCPIVCEIFHGAVDEYKDAVHLPNLSPLEWLTRNTYRLSNYSQFVDQDMTTVCTEVGETSTKVTFATKFVKGSYVSVNGKTKKCFLGFIGTYSQFRKLLDSESFLDTHGHEQPEHAYVFLSNLLYNAMYTFYHAAVQASCQAYLDALSTSPIPSVLCKSNVEVSSLEDLDTLSATEDMFYHKTLPPPTVKSTSLANTIAVYSSLKDVFYARLGAAEQHLSPSFPDTTFSTFLCNTIVKNYVDYVSAEPVHGLLDYASTVESYRLQGYTFSPIYFGKAFLQNTLSKDLQDKLPHLVVQDSDGFICCLENNITKMTEILEGGSQIHMCSVGDYGISSKLAMTIAKAQGLSLDKVAVCFGNHSKIKRSHVYVALSRATDANHLVIDSNPLSSKDCEMDICESSKHIVAALCNPKTLLVY</sequence>
<dbReference type="CDD" id="cd18809">
    <property type="entry name" value="SF1_C_RecD"/>
    <property type="match status" value="1"/>
</dbReference>
<dbReference type="InterPro" id="IPR034711">
    <property type="entry name" value="HSV_HELI"/>
</dbReference>
<accession>A1BM32</accession>
<evidence type="ECO:0000256" key="6">
    <source>
        <dbReference type="ARBA" id="ARBA00022840"/>
    </source>
</evidence>
<dbReference type="EMBL" id="DQ198083">
    <property type="protein sequence ID" value="ABB22261.1"/>
    <property type="molecule type" value="Genomic_DNA"/>
</dbReference>
<keyword evidence="1" id="KW-1048">Host nucleus</keyword>
<keyword evidence="6" id="KW-0067">ATP-binding</keyword>
<evidence type="ECO:0000313" key="9">
    <source>
        <dbReference type="Proteomes" id="UP000152762"/>
    </source>
</evidence>
<dbReference type="HAMAP" id="MF_04030">
    <property type="entry name" value="HSV_HELI"/>
    <property type="match status" value="1"/>
</dbReference>
<evidence type="ECO:0000259" key="7">
    <source>
        <dbReference type="Pfam" id="PF02689"/>
    </source>
</evidence>
<evidence type="ECO:0000256" key="3">
    <source>
        <dbReference type="ARBA" id="ARBA00022741"/>
    </source>
</evidence>
<feature type="domain" description="DNA replication helicase" evidence="7">
    <location>
        <begin position="48"/>
        <end position="830"/>
    </location>
</feature>
<dbReference type="GO" id="GO:0016787">
    <property type="term" value="F:hydrolase activity"/>
    <property type="evidence" value="ECO:0007669"/>
    <property type="project" value="UniProtKB-KW"/>
</dbReference>
<evidence type="ECO:0000256" key="2">
    <source>
        <dbReference type="ARBA" id="ARBA00022705"/>
    </source>
</evidence>
<evidence type="ECO:0000256" key="5">
    <source>
        <dbReference type="ARBA" id="ARBA00022806"/>
    </source>
</evidence>
<evidence type="ECO:0000313" key="8">
    <source>
        <dbReference type="EMBL" id="ABB22261.1"/>
    </source>
</evidence>
<dbReference type="GO" id="GO:0004386">
    <property type="term" value="F:helicase activity"/>
    <property type="evidence" value="ECO:0007669"/>
    <property type="project" value="UniProtKB-KW"/>
</dbReference>
<dbReference type="InterPro" id="IPR003840">
    <property type="entry name" value="DNA_helicase_dom"/>
</dbReference>
<keyword evidence="4" id="KW-0378">Hydrolase</keyword>
<dbReference type="Gene3D" id="3.40.50.300">
    <property type="entry name" value="P-loop containing nucleotide triphosphate hydrolases"/>
    <property type="match status" value="1"/>
</dbReference>